<evidence type="ECO:0000256" key="3">
    <source>
        <dbReference type="ARBA" id="ARBA00022827"/>
    </source>
</evidence>
<keyword evidence="4" id="KW-0560">Oxidoreductase</keyword>
<dbReference type="InterPro" id="IPR036318">
    <property type="entry name" value="FAD-bd_PCMH-like_sf"/>
</dbReference>
<dbReference type="Gene3D" id="3.30.465.10">
    <property type="match status" value="1"/>
</dbReference>
<dbReference type="InterPro" id="IPR016169">
    <property type="entry name" value="FAD-bd_PCMH_sub2"/>
</dbReference>
<dbReference type="Gene3D" id="3.30.43.10">
    <property type="entry name" value="Uridine Diphospho-n-acetylenolpyruvylglucosamine Reductase, domain 2"/>
    <property type="match status" value="1"/>
</dbReference>
<protein>
    <recommendedName>
        <fullName evidence="5">FAD-binding PCMH-type domain-containing protein</fullName>
    </recommendedName>
</protein>
<dbReference type="PANTHER" id="PTHR42973:SF7">
    <property type="entry name" value="FAD-BINDING PCMH-TYPE DOMAIN-CONTAINING PROTEIN"/>
    <property type="match status" value="1"/>
</dbReference>
<keyword evidence="7" id="KW-1185">Reference proteome</keyword>
<dbReference type="Pfam" id="PF01565">
    <property type="entry name" value="FAD_binding_4"/>
    <property type="match status" value="1"/>
</dbReference>
<dbReference type="AlphaFoldDB" id="A0A1Q5Q9F0"/>
<dbReference type="EMBL" id="LFMY01000005">
    <property type="protein sequence ID" value="OKL60649.1"/>
    <property type="molecule type" value="Genomic_DNA"/>
</dbReference>
<dbReference type="Gene3D" id="3.40.462.20">
    <property type="match status" value="1"/>
</dbReference>
<comment type="caution">
    <text evidence="6">The sequence shown here is derived from an EMBL/GenBank/DDBJ whole genome shotgun (WGS) entry which is preliminary data.</text>
</comment>
<dbReference type="InterPro" id="IPR016167">
    <property type="entry name" value="FAD-bd_PCMH_sub1"/>
</dbReference>
<evidence type="ECO:0000256" key="4">
    <source>
        <dbReference type="ARBA" id="ARBA00023002"/>
    </source>
</evidence>
<name>A0A1Q5Q9F0_TALAT</name>
<comment type="similarity">
    <text evidence="1">Belongs to the oxygen-dependent FAD-linked oxidoreductase family.</text>
</comment>
<keyword evidence="2" id="KW-0285">Flavoprotein</keyword>
<dbReference type="STRING" id="1441469.A0A1Q5Q9F0"/>
<accession>A0A1Q5Q9F0</accession>
<dbReference type="Proteomes" id="UP000214365">
    <property type="component" value="Unassembled WGS sequence"/>
</dbReference>
<dbReference type="GO" id="GO:0016491">
    <property type="term" value="F:oxidoreductase activity"/>
    <property type="evidence" value="ECO:0007669"/>
    <property type="project" value="UniProtKB-KW"/>
</dbReference>
<dbReference type="PROSITE" id="PS51387">
    <property type="entry name" value="FAD_PCMH"/>
    <property type="match status" value="1"/>
</dbReference>
<dbReference type="GeneID" id="31003807"/>
<dbReference type="InterPro" id="IPR050416">
    <property type="entry name" value="FAD-linked_Oxidoreductase"/>
</dbReference>
<proteinExistence type="inferred from homology"/>
<dbReference type="SUPFAM" id="SSF56176">
    <property type="entry name" value="FAD-binding/transporter-associated domain-like"/>
    <property type="match status" value="1"/>
</dbReference>
<keyword evidence="3" id="KW-0274">FAD</keyword>
<reference evidence="6 7" key="1">
    <citation type="submission" date="2015-06" db="EMBL/GenBank/DDBJ databases">
        <title>Talaromyces atroroseus IBT 11181 draft genome.</title>
        <authorList>
            <person name="Rasmussen K.B."/>
            <person name="Rasmussen S."/>
            <person name="Petersen B."/>
            <person name="Sicheritz-Ponten T."/>
            <person name="Mortensen U.H."/>
            <person name="Thrane U."/>
        </authorList>
    </citation>
    <scope>NUCLEOTIDE SEQUENCE [LARGE SCALE GENOMIC DNA]</scope>
    <source>
        <strain evidence="6 7">IBT 11181</strain>
    </source>
</reference>
<feature type="domain" description="FAD-binding PCMH-type" evidence="5">
    <location>
        <begin position="40"/>
        <end position="206"/>
    </location>
</feature>
<sequence length="462" mass="50494">MAQAQLATLETFLKDHPGIKYTPPSSPEYASNRKVWNHARRDNPLAIVRPESVEQVSALVKFSRSNGIKFTIRGGGHNLQGRAIAEGALTIDMRAFTSVKVASDGKTATVGAGILQEELAKSLWKEGLATPTGTIPTVGYVGWAMYGGYGPFSSNWGLGVDQIVAATIVDASGEIVKADDGLLKGIRGAGGVFGIILDVSIRVYSLKSILAGVIIYDSQNIGKAITDYNASYRELSKDGIPSQLTLQQVAFNAPPGRVFGVSFMWSSEDTEEGQRWSKRIASLGKVLMNTISATTIPAWFSANGAHVPQVVYGSSRTQNLYELTPELVETIGKNLEKLPSDHGTMFSIHQSSVSSATPQSNSVFASREPHFMLEILGYATQENYELSEQWAVDFWKDVQKTDNKNLLGSTYISLDTSEEKPSQPDTLSRFFGCHADEIIELKKKYDPQNVFDLTVPRLKHFM</sequence>
<dbReference type="RefSeq" id="XP_020120770.1">
    <property type="nucleotide sequence ID" value="XM_020266333.1"/>
</dbReference>
<evidence type="ECO:0000256" key="1">
    <source>
        <dbReference type="ARBA" id="ARBA00005466"/>
    </source>
</evidence>
<dbReference type="GO" id="GO:0071949">
    <property type="term" value="F:FAD binding"/>
    <property type="evidence" value="ECO:0007669"/>
    <property type="project" value="InterPro"/>
</dbReference>
<evidence type="ECO:0000256" key="2">
    <source>
        <dbReference type="ARBA" id="ARBA00022630"/>
    </source>
</evidence>
<organism evidence="6 7">
    <name type="scientific">Talaromyces atroroseus</name>
    <dbReference type="NCBI Taxonomy" id="1441469"/>
    <lineage>
        <taxon>Eukaryota</taxon>
        <taxon>Fungi</taxon>
        <taxon>Dikarya</taxon>
        <taxon>Ascomycota</taxon>
        <taxon>Pezizomycotina</taxon>
        <taxon>Eurotiomycetes</taxon>
        <taxon>Eurotiomycetidae</taxon>
        <taxon>Eurotiales</taxon>
        <taxon>Trichocomaceae</taxon>
        <taxon>Talaromyces</taxon>
        <taxon>Talaromyces sect. Trachyspermi</taxon>
    </lineage>
</organism>
<dbReference type="InterPro" id="IPR006094">
    <property type="entry name" value="Oxid_FAD_bind_N"/>
</dbReference>
<gene>
    <name evidence="6" type="ORF">UA08_04052</name>
</gene>
<dbReference type="InterPro" id="IPR016166">
    <property type="entry name" value="FAD-bd_PCMH"/>
</dbReference>
<evidence type="ECO:0000259" key="5">
    <source>
        <dbReference type="PROSITE" id="PS51387"/>
    </source>
</evidence>
<dbReference type="OrthoDB" id="363185at2759"/>
<dbReference type="PANTHER" id="PTHR42973">
    <property type="entry name" value="BINDING OXIDOREDUCTASE, PUTATIVE (AFU_ORTHOLOGUE AFUA_1G17690)-RELATED"/>
    <property type="match status" value="1"/>
</dbReference>
<evidence type="ECO:0000313" key="6">
    <source>
        <dbReference type="EMBL" id="OKL60649.1"/>
    </source>
</evidence>
<evidence type="ECO:0000313" key="7">
    <source>
        <dbReference type="Proteomes" id="UP000214365"/>
    </source>
</evidence>